<gene>
    <name evidence="2" type="ORF">H9Q72_005406</name>
</gene>
<feature type="region of interest" description="Disordered" evidence="1">
    <location>
        <begin position="1242"/>
        <end position="1285"/>
    </location>
</feature>
<protein>
    <submittedName>
        <fullName evidence="2">Uncharacterized protein</fullName>
    </submittedName>
</protein>
<name>A0A9P7I2P9_9HYPO</name>
<sequence>MGSLTPSVRMQTDASFPVYHQNGDTGKTELVSSEHEKISIESSAELMHFDIPGSRFGTTCNFVLLHDLEGQSMVLSIGTNKRLYICAHVNGAKGSWRTFDITPGNNFSATLCNASTSPNKKTILIAVAGHENGDTSTSHVYQVQLPCPSLASDDEGNVQNSPFGELAWTQSGTRISSRLINTLLCQFYGPASAYQIIAGVAANSLEGSHYIYTSETQNWTIVKFPQQVEKIRSCVPANLPALGPGYLVLFEDNSAKRDVSCFFQGKTASKQIFLTGLDNPHGLYACPDKRGLTHIVVAADNGIGYIDHKKLKQGPEVLLPGISCSNVVAHESAVSPDKSVVLIYAITDHGELFVIEGTRLVDNNNLLEVPSSVPLPIRTGIRNLTGMVNHLTGAFDTIYTTNDNDQLKHLSRDPLTSLWKETEMVVKAEKPNAKIKTQAFLITISLRNSQGAPVPPGYTVQLSSAPTLAYINDRSYNITRRTQSVAVNQFGQLHIAIPVGNSLGASPISLSFLPGSEETKVFNIQPTQRILHALSGFKDGDALKNAKTTDGRSLFSDAVRREHRDKFDEAAGVFSRFPLMMKAAESQAEVPVGDNEENPIVWQKDESGTSATEKSWITKAIDATGEVLGDVIEFLKNAVKTVVKIALKVVGPVVRLILKIGAKVIRFTLNAISSIVTGLTYLIEGVFGIDLSSIRDFFTFRYKKVEATQKELATLIGNGLSLTSRFLHHNHDRLGQTIDIVGEFIASFISRPYSQGHQSDTESSGGSILDNPIISNLLKFNPLSWIMEAIAEEIGDDVQIPSLNINIGSQLLQTLKNQFDILFGFLKRSWSSFEAAIGQPSDVMEHLYNIFKDGFWTIFDSLKAIILDIYGLVMNSFDAIRNFCQGKWKIPFMTDLWEELTGTDFTLINFVSYIGAQILELQNLSSKPILEGHGLANILNFEEKEIPSLFPAKLARDIEAYGDSSLSLPSQLSAASADQRQGAEYMAANPVKEPRFGLMTNNSTGPVEAVKMPPPTGAMEALAIIRSAKTFTRVTSVALQGAFQGGTGGTDTKSLEDVEVKDLNTSSISTQVSDLSMTQEATSVVNPSVGVKSLAIGTNALGFTCRAVEQFILLNYYHDECRDAENFDGNCVETIASFIGLILSCFADSPPLFALSNLIVSGGCFAASCMAPSGQLSRVSDAIGSGASALSSVLFLVKEPTCQTIAWVGVGSDVVCSCIQTGLMISRFTNWVAQFSCCGNTSGTGPELRNPNKPRSPATPIGGGDKGPEVESDDEEEEKKKPKRLVVTASQDEKARALDRLVDNVIQELRNCPNGAIFDRDVVMNPGPQQNVESMCAILRAIKGSVIAIVRGNDFAPAMALYEMGQNFAFGALTTKWGIVLADPTVNITQNLYEIQLWARRETELVESNGRLHGAMLMGGEPAY</sequence>
<proteinExistence type="predicted"/>
<dbReference type="EMBL" id="JADFTT010000153">
    <property type="protein sequence ID" value="KAG5766539.1"/>
    <property type="molecule type" value="Genomic_DNA"/>
</dbReference>
<keyword evidence="3" id="KW-1185">Reference proteome</keyword>
<evidence type="ECO:0000256" key="1">
    <source>
        <dbReference type="SAM" id="MobiDB-lite"/>
    </source>
</evidence>
<organism evidence="2 3">
    <name type="scientific">Fusarium xylarioides</name>
    <dbReference type="NCBI Taxonomy" id="221167"/>
    <lineage>
        <taxon>Eukaryota</taxon>
        <taxon>Fungi</taxon>
        <taxon>Dikarya</taxon>
        <taxon>Ascomycota</taxon>
        <taxon>Pezizomycotina</taxon>
        <taxon>Sordariomycetes</taxon>
        <taxon>Hypocreomycetidae</taxon>
        <taxon>Hypocreales</taxon>
        <taxon>Nectriaceae</taxon>
        <taxon>Fusarium</taxon>
        <taxon>Fusarium fujikuroi species complex</taxon>
    </lineage>
</organism>
<dbReference type="Proteomes" id="UP000750502">
    <property type="component" value="Unassembled WGS sequence"/>
</dbReference>
<evidence type="ECO:0000313" key="3">
    <source>
        <dbReference type="Proteomes" id="UP000750502"/>
    </source>
</evidence>
<accession>A0A9P7I2P9</accession>
<dbReference type="OrthoDB" id="3235083at2759"/>
<reference evidence="2" key="2">
    <citation type="submission" date="2020-10" db="EMBL/GenBank/DDBJ databases">
        <authorList>
            <person name="Peck L.D."/>
            <person name="Nowell R.W."/>
            <person name="Flood J."/>
            <person name="Ryan M.J."/>
            <person name="Barraclough T.G."/>
        </authorList>
    </citation>
    <scope>NUCLEOTIDE SEQUENCE</scope>
    <source>
        <strain evidence="2">IMI 127659i</strain>
    </source>
</reference>
<comment type="caution">
    <text evidence="2">The sequence shown here is derived from an EMBL/GenBank/DDBJ whole genome shotgun (WGS) entry which is preliminary data.</text>
</comment>
<evidence type="ECO:0000313" key="2">
    <source>
        <dbReference type="EMBL" id="KAG5766539.1"/>
    </source>
</evidence>
<reference evidence="2" key="1">
    <citation type="journal article" date="2020" name="bioRxiv">
        <title>Historical genomics reveals the evolutionary mechanisms behind multiple outbreaks of the host-specific coffee wilt pathogen Fusarium xylarioides.</title>
        <authorList>
            <person name="Peck D."/>
            <person name="Nowell R.W."/>
            <person name="Flood J."/>
            <person name="Ryan M.J."/>
            <person name="Barraclough T.G."/>
        </authorList>
    </citation>
    <scope>NUCLEOTIDE SEQUENCE</scope>
    <source>
        <strain evidence="2">IMI 127659i</strain>
    </source>
</reference>